<accession>A0A7U3YN51</accession>
<dbReference type="RefSeq" id="WP_015724975.1">
    <property type="nucleotide sequence ID" value="NC_014972.1"/>
</dbReference>
<dbReference type="KEGG" id="dpr:Despr_2294"/>
<organism evidence="2 3">
    <name type="scientific">Desulfobulbus propionicus (strain ATCC 33891 / DSM 2032 / VKM B-1956 / 1pr3)</name>
    <dbReference type="NCBI Taxonomy" id="577650"/>
    <lineage>
        <taxon>Bacteria</taxon>
        <taxon>Pseudomonadati</taxon>
        <taxon>Thermodesulfobacteriota</taxon>
        <taxon>Desulfobulbia</taxon>
        <taxon>Desulfobulbales</taxon>
        <taxon>Desulfobulbaceae</taxon>
        <taxon>Desulfobulbus</taxon>
    </lineage>
</organism>
<dbReference type="InterPro" id="IPR021973">
    <property type="entry name" value="SprA-related"/>
</dbReference>
<evidence type="ECO:0000313" key="3">
    <source>
        <dbReference type="Proteomes" id="UP000006365"/>
    </source>
</evidence>
<feature type="compositionally biased region" description="Polar residues" evidence="1">
    <location>
        <begin position="226"/>
        <end position="235"/>
    </location>
</feature>
<evidence type="ECO:0000256" key="1">
    <source>
        <dbReference type="SAM" id="MobiDB-lite"/>
    </source>
</evidence>
<evidence type="ECO:0000313" key="2">
    <source>
        <dbReference type="EMBL" id="ADW18437.1"/>
    </source>
</evidence>
<dbReference type="AlphaFoldDB" id="A0A7U3YN51"/>
<feature type="compositionally biased region" description="Polar residues" evidence="1">
    <location>
        <begin position="205"/>
        <end position="218"/>
    </location>
</feature>
<feature type="compositionally biased region" description="Basic and acidic residues" evidence="1">
    <location>
        <begin position="99"/>
        <end position="108"/>
    </location>
</feature>
<proteinExistence type="predicted"/>
<dbReference type="Proteomes" id="UP000006365">
    <property type="component" value="Chromosome"/>
</dbReference>
<keyword evidence="3" id="KW-1185">Reference proteome</keyword>
<sequence length="249" mass="26421">MLATVTTSNASLVNTYDRSGRTISPLRSQPAHPIAPAGEIDAAREQKADTVTLSPQGLDKSRQAQARDGAESSSAAPDTKDRQARSGAGQADGEELTVEDQKVVQQLKERDREVRAHEMAHLASAGQHARGGPTYTYQQGPDGRRYAIGGEVPIDVSEEKSPEETIEKMQAVKRAAMAPAEPSSTDRGIAAAAAALESKARQEMQTEQAEESPQQTATGEPAATDPTVQATSEGQAPQRRPTRSLDVLA</sequence>
<feature type="region of interest" description="Disordered" evidence="1">
    <location>
        <begin position="20"/>
        <end position="108"/>
    </location>
</feature>
<reference evidence="2 3" key="1">
    <citation type="journal article" date="2011" name="Stand. Genomic Sci.">
        <title>Complete genome sequence of Desulfobulbus propionicus type strain (1pr3).</title>
        <authorList>
            <person name="Pagani I."/>
            <person name="Lapidus A."/>
            <person name="Nolan M."/>
            <person name="Lucas S."/>
            <person name="Hammon N."/>
            <person name="Deshpande S."/>
            <person name="Cheng J.F."/>
            <person name="Chertkov O."/>
            <person name="Davenport K."/>
            <person name="Tapia R."/>
            <person name="Han C."/>
            <person name="Goodwin L."/>
            <person name="Pitluck S."/>
            <person name="Liolios K."/>
            <person name="Mavromatis K."/>
            <person name="Ivanova N."/>
            <person name="Mikhailova N."/>
            <person name="Pati A."/>
            <person name="Chen A."/>
            <person name="Palaniappan K."/>
            <person name="Land M."/>
            <person name="Hauser L."/>
            <person name="Chang Y.J."/>
            <person name="Jeffries C.D."/>
            <person name="Detter J.C."/>
            <person name="Brambilla E."/>
            <person name="Kannan K.P."/>
            <person name="Djao O.D."/>
            <person name="Rohde M."/>
            <person name="Pukall R."/>
            <person name="Spring S."/>
            <person name="Goker M."/>
            <person name="Sikorski J."/>
            <person name="Woyke T."/>
            <person name="Bristow J."/>
            <person name="Eisen J.A."/>
            <person name="Markowitz V."/>
            <person name="Hugenholtz P."/>
            <person name="Kyrpides N.C."/>
            <person name="Klenk H.P."/>
        </authorList>
    </citation>
    <scope>NUCLEOTIDE SEQUENCE [LARGE SCALE GENOMIC DNA]</scope>
    <source>
        <strain evidence="3">ATCC 33891 / DSM 2032 / 1pr3</strain>
    </source>
</reference>
<name>A0A7U3YN51_DESPD</name>
<feature type="region of interest" description="Disordered" evidence="1">
    <location>
        <begin position="122"/>
        <end position="162"/>
    </location>
</feature>
<feature type="region of interest" description="Disordered" evidence="1">
    <location>
        <begin position="174"/>
        <end position="249"/>
    </location>
</feature>
<dbReference type="Pfam" id="PF12118">
    <property type="entry name" value="SprA-related"/>
    <property type="match status" value="1"/>
</dbReference>
<protein>
    <recommendedName>
        <fullName evidence="4">SprA-related family protein</fullName>
    </recommendedName>
</protein>
<gene>
    <name evidence="2" type="ordered locus">Despr_2294</name>
</gene>
<dbReference type="EMBL" id="CP002364">
    <property type="protein sequence ID" value="ADW18437.1"/>
    <property type="molecule type" value="Genomic_DNA"/>
</dbReference>
<evidence type="ECO:0008006" key="4">
    <source>
        <dbReference type="Google" id="ProtNLM"/>
    </source>
</evidence>